<dbReference type="EMBL" id="JAZHXI010000004">
    <property type="protein sequence ID" value="KAL2072096.1"/>
    <property type="molecule type" value="Genomic_DNA"/>
</dbReference>
<organism evidence="2 3">
    <name type="scientific">Oculimacula yallundae</name>
    <dbReference type="NCBI Taxonomy" id="86028"/>
    <lineage>
        <taxon>Eukaryota</taxon>
        <taxon>Fungi</taxon>
        <taxon>Dikarya</taxon>
        <taxon>Ascomycota</taxon>
        <taxon>Pezizomycotina</taxon>
        <taxon>Leotiomycetes</taxon>
        <taxon>Helotiales</taxon>
        <taxon>Ploettnerulaceae</taxon>
        <taxon>Oculimacula</taxon>
    </lineage>
</organism>
<proteinExistence type="predicted"/>
<evidence type="ECO:0000313" key="3">
    <source>
        <dbReference type="Proteomes" id="UP001595075"/>
    </source>
</evidence>
<comment type="caution">
    <text evidence="2">The sequence shown here is derived from an EMBL/GenBank/DDBJ whole genome shotgun (WGS) entry which is preliminary data.</text>
</comment>
<dbReference type="PANTHER" id="PTHR33112:SF9">
    <property type="entry name" value="HETEROKARYON INCOMPATIBILITY DOMAIN-CONTAINING PROTEIN"/>
    <property type="match status" value="1"/>
</dbReference>
<feature type="domain" description="Heterokaryon incompatibility" evidence="1">
    <location>
        <begin position="180"/>
        <end position="320"/>
    </location>
</feature>
<name>A0ABR4CRT7_9HELO</name>
<sequence>MSEDDGKLIMFCKFCENASRILGSGKRNAVDIPHHESYSAFLKSAEACQLCSLVVKQLQTFGEKILEIQCRCSTELSIEVKYLYWQNGSHYVSPMTFYYELFRDRDRPSDAQGAVFGRNILKDPAEAFVSVAIPWITDCQNNHPKCRQIGIRHLPTRVLDVGDDGDDVILRKSKDLSGSYTILSHCWGKQRISTTTAATISQRMVNIPYTELPATFRDAVRITRLLGIRYLWIDSLCIVQDQLSDWEHESARMHEYYKNSFITIAALDSENSFAGMLHQRQMSSVQLPGFENLSLRLGLPAARVIYENSILESRAWCLQERLLSSRVIHIANSEFLWECRTGHRRESSDQEGDVMPIGYPYQFGPERLKRILDNLETDPLRAEKAPEFWYHLLGQYSGRDLTNPKDMLPAILGVAKQIQEYTGLTLIYGIWKEDFHKGLLWRISPRESLLGCKRQNTGAPSWSWASMTGEKHWVCPNWSPLEKAVVFSEVIAVADHELVLRSRHVRVSLPQDCTDGIDSESRDPVEMGLDATNLVDALLWSKDNALQENVGWMTLDDNRIDARPFFGVRALEIFWNCSSTRYFLLIVPHPEITGSWKRIGIGMSASLDIHGVKSAFEGADYEFISLL</sequence>
<dbReference type="Pfam" id="PF06985">
    <property type="entry name" value="HET"/>
    <property type="match status" value="1"/>
</dbReference>
<accession>A0ABR4CRT7</accession>
<dbReference type="InterPro" id="IPR010730">
    <property type="entry name" value="HET"/>
</dbReference>
<dbReference type="PANTHER" id="PTHR33112">
    <property type="entry name" value="DOMAIN PROTEIN, PUTATIVE-RELATED"/>
    <property type="match status" value="1"/>
</dbReference>
<dbReference type="Proteomes" id="UP001595075">
    <property type="component" value="Unassembled WGS sequence"/>
</dbReference>
<evidence type="ECO:0000259" key="1">
    <source>
        <dbReference type="Pfam" id="PF06985"/>
    </source>
</evidence>
<protein>
    <recommendedName>
        <fullName evidence="1">Heterokaryon incompatibility domain-containing protein</fullName>
    </recommendedName>
</protein>
<keyword evidence="3" id="KW-1185">Reference proteome</keyword>
<reference evidence="2 3" key="1">
    <citation type="journal article" date="2024" name="Commun. Biol.">
        <title>Comparative genomic analysis of thermophilic fungi reveals convergent evolutionary adaptations and gene losses.</title>
        <authorList>
            <person name="Steindorff A.S."/>
            <person name="Aguilar-Pontes M.V."/>
            <person name="Robinson A.J."/>
            <person name="Andreopoulos B."/>
            <person name="LaButti K."/>
            <person name="Kuo A."/>
            <person name="Mondo S."/>
            <person name="Riley R."/>
            <person name="Otillar R."/>
            <person name="Haridas S."/>
            <person name="Lipzen A."/>
            <person name="Grimwood J."/>
            <person name="Schmutz J."/>
            <person name="Clum A."/>
            <person name="Reid I.D."/>
            <person name="Moisan M.C."/>
            <person name="Butler G."/>
            <person name="Nguyen T.T.M."/>
            <person name="Dewar K."/>
            <person name="Conant G."/>
            <person name="Drula E."/>
            <person name="Henrissat B."/>
            <person name="Hansel C."/>
            <person name="Singer S."/>
            <person name="Hutchinson M.I."/>
            <person name="de Vries R.P."/>
            <person name="Natvig D.O."/>
            <person name="Powell A.J."/>
            <person name="Tsang A."/>
            <person name="Grigoriev I.V."/>
        </authorList>
    </citation>
    <scope>NUCLEOTIDE SEQUENCE [LARGE SCALE GENOMIC DNA]</scope>
    <source>
        <strain evidence="2 3">CBS 494.80</strain>
    </source>
</reference>
<evidence type="ECO:0000313" key="2">
    <source>
        <dbReference type="EMBL" id="KAL2072096.1"/>
    </source>
</evidence>
<gene>
    <name evidence="2" type="ORF">VTL71DRAFT_11439</name>
</gene>